<proteinExistence type="inferred from homology"/>
<dbReference type="EMBL" id="JAUYZG010000001">
    <property type="protein sequence ID" value="KAK2917004.1"/>
    <property type="molecule type" value="Genomic_DNA"/>
</dbReference>
<reference evidence="7" key="1">
    <citation type="submission" date="2023-08" db="EMBL/GenBank/DDBJ databases">
        <title>Chromosome-level Genome Assembly of mud carp (Cirrhinus molitorella).</title>
        <authorList>
            <person name="Liu H."/>
        </authorList>
    </citation>
    <scope>NUCLEOTIDE SEQUENCE</scope>
    <source>
        <strain evidence="7">Prfri</strain>
        <tissue evidence="7">Muscle</tissue>
    </source>
</reference>
<feature type="region of interest" description="Disordered" evidence="5">
    <location>
        <begin position="1123"/>
        <end position="1359"/>
    </location>
</feature>
<feature type="region of interest" description="Disordered" evidence="5">
    <location>
        <begin position="341"/>
        <end position="371"/>
    </location>
</feature>
<organism evidence="7 8">
    <name type="scientific">Cirrhinus molitorella</name>
    <name type="common">mud carp</name>
    <dbReference type="NCBI Taxonomy" id="172907"/>
    <lineage>
        <taxon>Eukaryota</taxon>
        <taxon>Metazoa</taxon>
        <taxon>Chordata</taxon>
        <taxon>Craniata</taxon>
        <taxon>Vertebrata</taxon>
        <taxon>Euteleostomi</taxon>
        <taxon>Actinopterygii</taxon>
        <taxon>Neopterygii</taxon>
        <taxon>Teleostei</taxon>
        <taxon>Ostariophysi</taxon>
        <taxon>Cypriniformes</taxon>
        <taxon>Cyprinidae</taxon>
        <taxon>Labeoninae</taxon>
        <taxon>Labeonini</taxon>
        <taxon>Cirrhinus</taxon>
    </lineage>
</organism>
<evidence type="ECO:0000256" key="5">
    <source>
        <dbReference type="SAM" id="MobiDB-lite"/>
    </source>
</evidence>
<keyword evidence="3" id="KW-0342">GTP-binding</keyword>
<dbReference type="InterPro" id="IPR006703">
    <property type="entry name" value="G_AIG1"/>
</dbReference>
<evidence type="ECO:0000256" key="3">
    <source>
        <dbReference type="ARBA" id="ARBA00023134"/>
    </source>
</evidence>
<feature type="domain" description="AIG1-type G" evidence="6">
    <location>
        <begin position="143"/>
        <end position="344"/>
    </location>
</feature>
<gene>
    <name evidence="7" type="ORF">Q8A67_001378</name>
</gene>
<accession>A0AA88TZM2</accession>
<dbReference type="Proteomes" id="UP001187343">
    <property type="component" value="Unassembled WGS sequence"/>
</dbReference>
<comment type="similarity">
    <text evidence="1">Belongs to the TRAFAC class TrmE-Era-EngA-EngB-Septin-like GTPase superfamily. AIG1/Toc34/Toc159-like paraseptin GTPase family. IAN subfamily.</text>
</comment>
<evidence type="ECO:0000256" key="2">
    <source>
        <dbReference type="ARBA" id="ARBA00022741"/>
    </source>
</evidence>
<evidence type="ECO:0000256" key="1">
    <source>
        <dbReference type="ARBA" id="ARBA00008535"/>
    </source>
</evidence>
<protein>
    <recommendedName>
        <fullName evidence="6">AIG1-type G domain-containing protein</fullName>
    </recommendedName>
</protein>
<dbReference type="Pfam" id="PF04548">
    <property type="entry name" value="AIG1"/>
    <property type="match status" value="4"/>
</dbReference>
<keyword evidence="2" id="KW-0547">Nucleotide-binding</keyword>
<feature type="coiled-coil region" evidence="4">
    <location>
        <begin position="1017"/>
        <end position="1048"/>
    </location>
</feature>
<dbReference type="InterPro" id="IPR027417">
    <property type="entry name" value="P-loop_NTPase"/>
</dbReference>
<evidence type="ECO:0000256" key="4">
    <source>
        <dbReference type="SAM" id="Coils"/>
    </source>
</evidence>
<feature type="domain" description="AIG1-type G" evidence="6">
    <location>
        <begin position="588"/>
        <end position="783"/>
    </location>
</feature>
<keyword evidence="8" id="KW-1185">Reference proteome</keyword>
<name>A0AA88TZM2_9TELE</name>
<feature type="compositionally biased region" description="Basic and acidic residues" evidence="5">
    <location>
        <begin position="801"/>
        <end position="824"/>
    </location>
</feature>
<keyword evidence="4" id="KW-0175">Coiled coil</keyword>
<sequence length="1525" mass="183986">MRERFEREREERQKIEEERQKQERQREEKEKEYEEKRHEMKRHYERLEQKRKEEWERKKQEDDERQKEEKQRADEEKIKMHNQLREKEEKLRKDFEEKKKTEQKKREIENQKRTVNTRMLGVREDNRLMIKEQNINMASKESRVDLRIVLLGKNMSENSHVGNFILGTDVFECKTPLAERKVQQQSERVGGRIKDRHVIIINSPQLLQTNISDDRITQTVRECVNLSDPGPHAFIIIVQYKDFTEKDRHRVKQVLKEFSDEAIERTLVITTDEETYRPLFSSLFMNKSVHLLIKECGGGHLPLDQRKPQWHLDIFKRVEKILKGNLEDYLKCLKYEDVKGSSVEEEQSRPEEDNKNRSHYRNDGKLARSSSKEGMSDLRIVFLGKSVSENSRVGNFILGQAAFDSEAPPDVVQRVRGLLKDRTVMIINSPQLLQTNISDDQITQTVKECVILSDPGPHVFMIIVQYNDFNEEDLRRAKHVLKEFSEEAIKRTIVITTDEETDSSFLIINYVIDRLIEECGDEDLKFEEGNEEWHSELFNRVDVMLKGNLEDYLRCQTYEDVKGPSVDEEQSRSEEGNKIRFNRNDEGMRDLRIVLLGKNVLEKNRVGNLLLETDVFKSEDPSDDTFNLHSERFSGTVMDRHVMIINSPQLLEPYLSFSDIKQAVRECMKLSAPGPHVFIFVLQYNDFNELNGHRVKYVLKEFSGEAIKRTIVITTDEESYRSMLSSMIKNKAIHQLIKECGGGHLQFDERKTELQSKIFRRIDKIFKESQEKNLAREIYRGIKGKSVVEEQIRSCDSVISEEEKKERSQKDDGKPKKGNKDRSNEASANVSRKEKLNLVLCGSDTTLKASVSQILQGRKIKSHQSVCTVDVELHGRLISLVELPALSRLSEEEVRHQTLRCVSLCDLGVHVFIIIIPVAPLNNEDKVEIEKIQKIFDSREHFMVIFTTEMTVGEPVINLAKSIFDSQSLCGGQYRVMGLNEPEKSRQIPDLLEYIENLKTEPYSLQMYVKAQENRVRHDTQQKYEEELKKMENKIKELQLNIPSEEEQDKTQVIQLLKMIEELTNTNEGRYFTNKMFEEAERSIKKRMEKIMKEKDREIQTQKEELEAKYEMDMKNMMKRLKEEKQRADEEKMKIENQFREHEEKLRKQFEEKEKIEQKKQETENQKRSEEEKQQKAEYHKKMEEMRRKIENQRSHYEKQQKQKEDEDRKREEKYREDQEKMKHEQEHIIAEMQMKQEKEIKKRDLEEKRRNAEEDKERQEWKRKIKEAENEKKEEIKRQQREWEDEKRRKMREREEEERQRKEKHDEQLREKQEELEKMRKRFEREKEEERQKIEEERQKQRIEREEKESEYEEKKLETKRYYNQLEQKRKEEWEKRKREDEERREEERKRWKKMLEDLKQQQGEEIKRREEYRKKSEEKEREEIKKIYEKEIKEMKKKHEDEARKQAEELNDFRERTDQQVQELQQRLDEQDKHQALLEKLHQHLKNQKEKEYQKMQRQKQEEIKELIKEVEQLKKRRGCVIT</sequence>
<evidence type="ECO:0000259" key="6">
    <source>
        <dbReference type="PROSITE" id="PS51720"/>
    </source>
</evidence>
<feature type="region of interest" description="Disordered" evidence="5">
    <location>
        <begin position="1371"/>
        <end position="1392"/>
    </location>
</feature>
<dbReference type="PANTHER" id="PTHR10903">
    <property type="entry name" value="GTPASE, IMAP FAMILY MEMBER-RELATED"/>
    <property type="match status" value="1"/>
</dbReference>
<feature type="compositionally biased region" description="Basic and acidic residues" evidence="5">
    <location>
        <begin position="1"/>
        <end position="38"/>
    </location>
</feature>
<comment type="caution">
    <text evidence="7">The sequence shown here is derived from an EMBL/GenBank/DDBJ whole genome shotgun (WGS) entry which is preliminary data.</text>
</comment>
<feature type="region of interest" description="Disordered" evidence="5">
    <location>
        <begin position="1438"/>
        <end position="1468"/>
    </location>
</feature>
<feature type="region of interest" description="Disordered" evidence="5">
    <location>
        <begin position="799"/>
        <end position="830"/>
    </location>
</feature>
<feature type="region of interest" description="Disordered" evidence="5">
    <location>
        <begin position="1"/>
        <end position="109"/>
    </location>
</feature>
<feature type="compositionally biased region" description="Basic and acidic residues" evidence="5">
    <location>
        <begin position="346"/>
        <end position="371"/>
    </location>
</feature>
<feature type="compositionally biased region" description="Basic and acidic residues" evidence="5">
    <location>
        <begin position="45"/>
        <end position="109"/>
    </location>
</feature>
<evidence type="ECO:0000313" key="8">
    <source>
        <dbReference type="Proteomes" id="UP001187343"/>
    </source>
</evidence>
<feature type="compositionally biased region" description="Basic and acidic residues" evidence="5">
    <location>
        <begin position="1438"/>
        <end position="1460"/>
    </location>
</feature>
<dbReference type="PROSITE" id="PS51720">
    <property type="entry name" value="G_AIG1"/>
    <property type="match status" value="2"/>
</dbReference>
<evidence type="ECO:0000313" key="7">
    <source>
        <dbReference type="EMBL" id="KAK2917004.1"/>
    </source>
</evidence>
<dbReference type="InterPro" id="IPR045058">
    <property type="entry name" value="GIMA/IAN/Toc"/>
</dbReference>
<dbReference type="GO" id="GO:0005525">
    <property type="term" value="F:GTP binding"/>
    <property type="evidence" value="ECO:0007669"/>
    <property type="project" value="UniProtKB-KW"/>
</dbReference>
<dbReference type="PANTHER" id="PTHR10903:SF170">
    <property type="entry name" value="GTPASE IMAP FAMILY MEMBER 7"/>
    <property type="match status" value="1"/>
</dbReference>
<dbReference type="Gene3D" id="3.40.50.300">
    <property type="entry name" value="P-loop containing nucleotide triphosphate hydrolases"/>
    <property type="match status" value="5"/>
</dbReference>